<proteinExistence type="predicted"/>
<evidence type="ECO:0000313" key="4">
    <source>
        <dbReference type="Proteomes" id="UP000694044"/>
    </source>
</evidence>
<organism evidence="3 4">
    <name type="scientific">Phytophthora pseudosyringae</name>
    <dbReference type="NCBI Taxonomy" id="221518"/>
    <lineage>
        <taxon>Eukaryota</taxon>
        <taxon>Sar</taxon>
        <taxon>Stramenopiles</taxon>
        <taxon>Oomycota</taxon>
        <taxon>Peronosporomycetes</taxon>
        <taxon>Peronosporales</taxon>
        <taxon>Peronosporaceae</taxon>
        <taxon>Phytophthora</taxon>
    </lineage>
</organism>
<feature type="domain" description="Cystatin" evidence="2">
    <location>
        <begin position="17"/>
        <end position="56"/>
    </location>
</feature>
<evidence type="ECO:0000313" key="3">
    <source>
        <dbReference type="EMBL" id="KAG7381789.1"/>
    </source>
</evidence>
<sequence length="92" mass="9532">MPGPVIVGGFSPATEVTPEARAALDRALAGSDLTVANVVSVRSQVVAGTNYEFDVEGSSASLNGVRFIVKVFDQPWTSTTELKSVVVAPAPQ</sequence>
<dbReference type="EMBL" id="JAGDFM010000232">
    <property type="protein sequence ID" value="KAG7381789.1"/>
    <property type="molecule type" value="Genomic_DNA"/>
</dbReference>
<dbReference type="Proteomes" id="UP000694044">
    <property type="component" value="Unassembled WGS sequence"/>
</dbReference>
<dbReference type="CDD" id="cd00042">
    <property type="entry name" value="CY"/>
    <property type="match status" value="1"/>
</dbReference>
<reference evidence="3" key="1">
    <citation type="submission" date="2021-02" db="EMBL/GenBank/DDBJ databases">
        <authorList>
            <person name="Palmer J.M."/>
        </authorList>
    </citation>
    <scope>NUCLEOTIDE SEQUENCE</scope>
    <source>
        <strain evidence="3">SCRP734</strain>
    </source>
</reference>
<dbReference type="GO" id="GO:0004869">
    <property type="term" value="F:cysteine-type endopeptidase inhibitor activity"/>
    <property type="evidence" value="ECO:0007669"/>
    <property type="project" value="InterPro"/>
</dbReference>
<accession>A0A8T1VNP0</accession>
<dbReference type="InterPro" id="IPR000010">
    <property type="entry name" value="Cystatin_dom"/>
</dbReference>
<dbReference type="Pfam" id="PF00031">
    <property type="entry name" value="Cystatin"/>
    <property type="match status" value="1"/>
</dbReference>
<dbReference type="PROSITE" id="PS00287">
    <property type="entry name" value="CYSTATIN"/>
    <property type="match status" value="1"/>
</dbReference>
<gene>
    <name evidence="3" type="primary">ANKRD27_1</name>
    <name evidence="3" type="ORF">PHYPSEUDO_005671</name>
</gene>
<name>A0A8T1VNP0_9STRA</name>
<evidence type="ECO:0000256" key="1">
    <source>
        <dbReference type="ARBA" id="ARBA00023026"/>
    </source>
</evidence>
<dbReference type="InterPro" id="IPR018073">
    <property type="entry name" value="Prot_inh_cystat_CS"/>
</dbReference>
<protein>
    <submittedName>
        <fullName evidence="3">Ankyrin repeat domain-containing protein 27</fullName>
    </submittedName>
</protein>
<keyword evidence="4" id="KW-1185">Reference proteome</keyword>
<keyword evidence="1" id="KW-0843">Virulence</keyword>
<evidence type="ECO:0000259" key="2">
    <source>
        <dbReference type="Pfam" id="PF00031"/>
    </source>
</evidence>
<comment type="caution">
    <text evidence="3">The sequence shown here is derived from an EMBL/GenBank/DDBJ whole genome shotgun (WGS) entry which is preliminary data.</text>
</comment>
<dbReference type="OrthoDB" id="110606at2759"/>
<dbReference type="AlphaFoldDB" id="A0A8T1VNP0"/>